<evidence type="ECO:0000313" key="1">
    <source>
        <dbReference type="EMBL" id="MDT8903299.1"/>
    </source>
</evidence>
<accession>A0ABU3P2M7</accession>
<keyword evidence="2" id="KW-1185">Reference proteome</keyword>
<protein>
    <submittedName>
        <fullName evidence="1">Glutamate mutase L</fullName>
    </submittedName>
</protein>
<organism evidence="1 2">
    <name type="scientific">Anaeroselena agilis</name>
    <dbReference type="NCBI Taxonomy" id="3063788"/>
    <lineage>
        <taxon>Bacteria</taxon>
        <taxon>Bacillati</taxon>
        <taxon>Bacillota</taxon>
        <taxon>Negativicutes</taxon>
        <taxon>Acetonemataceae</taxon>
        <taxon>Anaeroselena</taxon>
    </lineage>
</organism>
<name>A0ABU3P2M7_9FIRM</name>
<reference evidence="1 2" key="1">
    <citation type="submission" date="2023-07" db="EMBL/GenBank/DDBJ databases">
        <title>The novel representative of Negativicutes class, Anaeroselena agilis gen. nov. sp. nov.</title>
        <authorList>
            <person name="Prokofeva M.I."/>
            <person name="Elcheninov A.G."/>
            <person name="Klyukina A."/>
            <person name="Kublanov I.V."/>
            <person name="Frolov E.N."/>
            <person name="Podosokorskaya O.A."/>
        </authorList>
    </citation>
    <scope>NUCLEOTIDE SEQUENCE [LARGE SCALE GENOMIC DNA]</scope>
    <source>
        <strain evidence="1 2">4137-cl</strain>
    </source>
</reference>
<dbReference type="PIRSF" id="PIRSF004729">
    <property type="entry name" value="MutL"/>
    <property type="match status" value="1"/>
</dbReference>
<dbReference type="NCBIfam" id="TIGR01319">
    <property type="entry name" value="glmL_fam"/>
    <property type="match status" value="1"/>
</dbReference>
<proteinExistence type="predicted"/>
<dbReference type="RefSeq" id="WP_413781758.1">
    <property type="nucleotide sequence ID" value="NZ_JAUOZS010000001.1"/>
</dbReference>
<dbReference type="EMBL" id="JAUOZS010000001">
    <property type="protein sequence ID" value="MDT8903299.1"/>
    <property type="molecule type" value="Genomic_DNA"/>
</dbReference>
<dbReference type="InterPro" id="IPR006230">
    <property type="entry name" value="MutL"/>
</dbReference>
<dbReference type="Proteomes" id="UP001254848">
    <property type="component" value="Unassembled WGS sequence"/>
</dbReference>
<comment type="caution">
    <text evidence="1">The sequence shown here is derived from an EMBL/GenBank/DDBJ whole genome shotgun (WGS) entry which is preliminary data.</text>
</comment>
<gene>
    <name evidence="1" type="ORF">Q4T40_18875</name>
</gene>
<sequence>MEANLLVYDVGSTYTKLTAFRLADGVLTYTARAQAPTTIEDIEIGVQAARGSLAQQGVTVAAAPAIYSTSSAAGGLRMIALGYMPRVTAKAAKEVAMSAGARVLEIVNHEDPPEYRLQVLREIKPDIVLLAGGTDGGDRDSLIENARIIVQSGSKAVIIIAGNKDAQGEAADILARGGVASIRVPNVMPTIHELKVKPAREAIHEQFIKQITQAKGLHKLLDVISDQKVMPTPGAVLLGAELLAKGTYTREGVGDMLVIDIGGATTDIHSVLPELDKLTIEEKGLVVTNEKQPSYRTVEGNLGLRISATGIVEAVGPQGVLAKIGKQGEELQEQLLAYTAFLEKNPEHISRTETEREFDLALAAAAIEVALKRHAGYISQEFNPVMGIVPGTPLGRDLRRVRNVIAVGGIFTHRSAADKLFVLKQAFANPGISLLPTEPRFIVDENYLLYAVGVLGQKYSDACLAFARRQFGLD</sequence>
<evidence type="ECO:0000313" key="2">
    <source>
        <dbReference type="Proteomes" id="UP001254848"/>
    </source>
</evidence>
<dbReference type="Pfam" id="PF13941">
    <property type="entry name" value="MutL"/>
    <property type="match status" value="1"/>
</dbReference>